<evidence type="ECO:0000313" key="1">
    <source>
        <dbReference type="EMBL" id="CAG8509779.1"/>
    </source>
</evidence>
<gene>
    <name evidence="1" type="ORF">RFULGI_LOCUS2842</name>
</gene>
<sequence length="132" mass="15634">MIDLKNLKCDIKSPIQDSVITIITERFDHMQNSIMQLAYLLDGRFYPHQHFCPIAYTLTQLFQEVMPYISNFVSKSEKEIHAGLYREYGELVTLLDTNIILQEAAKELHPRKWWKDSEANWEDSDKVFYDSE</sequence>
<dbReference type="EMBL" id="CAJVPZ010002289">
    <property type="protein sequence ID" value="CAG8509779.1"/>
    <property type="molecule type" value="Genomic_DNA"/>
</dbReference>
<name>A0A9N8ZVI1_9GLOM</name>
<proteinExistence type="predicted"/>
<evidence type="ECO:0000313" key="2">
    <source>
        <dbReference type="Proteomes" id="UP000789396"/>
    </source>
</evidence>
<reference evidence="1" key="1">
    <citation type="submission" date="2021-06" db="EMBL/GenBank/DDBJ databases">
        <authorList>
            <person name="Kallberg Y."/>
            <person name="Tangrot J."/>
            <person name="Rosling A."/>
        </authorList>
    </citation>
    <scope>NUCLEOTIDE SEQUENCE</scope>
    <source>
        <strain evidence="1">IN212</strain>
    </source>
</reference>
<dbReference type="OrthoDB" id="2427548at2759"/>
<organism evidence="1 2">
    <name type="scientific">Racocetra fulgida</name>
    <dbReference type="NCBI Taxonomy" id="60492"/>
    <lineage>
        <taxon>Eukaryota</taxon>
        <taxon>Fungi</taxon>
        <taxon>Fungi incertae sedis</taxon>
        <taxon>Mucoromycota</taxon>
        <taxon>Glomeromycotina</taxon>
        <taxon>Glomeromycetes</taxon>
        <taxon>Diversisporales</taxon>
        <taxon>Gigasporaceae</taxon>
        <taxon>Racocetra</taxon>
    </lineage>
</organism>
<dbReference type="Proteomes" id="UP000789396">
    <property type="component" value="Unassembled WGS sequence"/>
</dbReference>
<keyword evidence="2" id="KW-1185">Reference proteome</keyword>
<dbReference type="AlphaFoldDB" id="A0A9N8ZVI1"/>
<protein>
    <submittedName>
        <fullName evidence="1">19543_t:CDS:1</fullName>
    </submittedName>
</protein>
<accession>A0A9N8ZVI1</accession>
<comment type="caution">
    <text evidence="1">The sequence shown here is derived from an EMBL/GenBank/DDBJ whole genome shotgun (WGS) entry which is preliminary data.</text>
</comment>